<sequence length="116" mass="13717">MIDEKRLIEELRKSNYHHASNSREKALLDRTIRIVQEQPKVNEWIPIEERLPELAGYRCLATIENKYGQRKVADVFTNYGMYGVSPFWLSNAKEIDLSVWKVIAWQPLPNPYIKEK</sequence>
<gene>
    <name evidence="2" type="ORF">KHZ85_00475</name>
</gene>
<dbReference type="Pfam" id="PF04448">
    <property type="entry name" value="DUF551"/>
    <property type="match status" value="1"/>
</dbReference>
<evidence type="ECO:0000313" key="3">
    <source>
        <dbReference type="Proteomes" id="UP000753219"/>
    </source>
</evidence>
<protein>
    <submittedName>
        <fullName evidence="2">DUF551 domain-containing protein</fullName>
    </submittedName>
</protein>
<accession>A0A942W9H1</accession>
<proteinExistence type="predicted"/>
<dbReference type="InterPro" id="IPR007539">
    <property type="entry name" value="DUF551"/>
</dbReference>
<dbReference type="EMBL" id="JAGZMZ010000001">
    <property type="protein sequence ID" value="MBS4883235.1"/>
    <property type="molecule type" value="Genomic_DNA"/>
</dbReference>
<dbReference type="RefSeq" id="WP_278639406.1">
    <property type="nucleotide sequence ID" value="NZ_JAGZMZ010000001.1"/>
</dbReference>
<comment type="caution">
    <text evidence="2">The sequence shown here is derived from an EMBL/GenBank/DDBJ whole genome shotgun (WGS) entry which is preliminary data.</text>
</comment>
<feature type="domain" description="DUF551" evidence="1">
    <location>
        <begin position="43"/>
        <end position="111"/>
    </location>
</feature>
<organism evidence="2 3">
    <name type="scientific">Amedibacillus dolichus</name>
    <dbReference type="NCBI Taxonomy" id="31971"/>
    <lineage>
        <taxon>Bacteria</taxon>
        <taxon>Bacillati</taxon>
        <taxon>Bacillota</taxon>
        <taxon>Erysipelotrichia</taxon>
        <taxon>Erysipelotrichales</taxon>
        <taxon>Erysipelotrichaceae</taxon>
        <taxon>Amedibacillus</taxon>
    </lineage>
</organism>
<dbReference type="AlphaFoldDB" id="A0A942W9H1"/>
<dbReference type="Proteomes" id="UP000753219">
    <property type="component" value="Unassembled WGS sequence"/>
</dbReference>
<evidence type="ECO:0000313" key="2">
    <source>
        <dbReference type="EMBL" id="MBS4883235.1"/>
    </source>
</evidence>
<name>A0A942W9H1_9FIRM</name>
<evidence type="ECO:0000259" key="1">
    <source>
        <dbReference type="Pfam" id="PF04448"/>
    </source>
</evidence>
<reference evidence="2" key="1">
    <citation type="submission" date="2021-02" db="EMBL/GenBank/DDBJ databases">
        <title>Infant gut strain persistence is associated with maternal origin, phylogeny, and functional potential including surface adhesion and iron acquisition.</title>
        <authorList>
            <person name="Lou Y.C."/>
        </authorList>
    </citation>
    <scope>NUCLEOTIDE SEQUENCE</scope>
    <source>
        <strain evidence="2">L3_108_103G1_dasL3_108_103G1_concoct_2</strain>
    </source>
</reference>